<sequence>MPTFVIAGSIKIAATSLFERAIFIAGRSLNATTRVVRFKSTGAPIFPSLATVAPVSSNVAKLSSTLPW</sequence>
<proteinExistence type="predicted"/>
<name>A0A6J7GDA8_9ZZZZ</name>
<reference evidence="1" key="1">
    <citation type="submission" date="2020-05" db="EMBL/GenBank/DDBJ databases">
        <authorList>
            <person name="Chiriac C."/>
            <person name="Salcher M."/>
            <person name="Ghai R."/>
            <person name="Kavagutti S V."/>
        </authorList>
    </citation>
    <scope>NUCLEOTIDE SEQUENCE</scope>
</reference>
<dbReference type="AlphaFoldDB" id="A0A6J7GDA8"/>
<protein>
    <submittedName>
        <fullName evidence="1">Unannotated protein</fullName>
    </submittedName>
</protein>
<accession>A0A6J7GDA8</accession>
<evidence type="ECO:0000313" key="1">
    <source>
        <dbReference type="EMBL" id="CAB4904874.1"/>
    </source>
</evidence>
<dbReference type="EMBL" id="CAFBMP010000024">
    <property type="protein sequence ID" value="CAB4904874.1"/>
    <property type="molecule type" value="Genomic_DNA"/>
</dbReference>
<organism evidence="1">
    <name type="scientific">freshwater metagenome</name>
    <dbReference type="NCBI Taxonomy" id="449393"/>
    <lineage>
        <taxon>unclassified sequences</taxon>
        <taxon>metagenomes</taxon>
        <taxon>ecological metagenomes</taxon>
    </lineage>
</organism>
<gene>
    <name evidence="1" type="ORF">UFOPK3608_00560</name>
</gene>